<name>A0A8J2XWQ0_9BACT</name>
<dbReference type="Proteomes" id="UP000607559">
    <property type="component" value="Unassembled WGS sequence"/>
</dbReference>
<organism evidence="1 2">
    <name type="scientific">Puia dinghuensis</name>
    <dbReference type="NCBI Taxonomy" id="1792502"/>
    <lineage>
        <taxon>Bacteria</taxon>
        <taxon>Pseudomonadati</taxon>
        <taxon>Bacteroidota</taxon>
        <taxon>Chitinophagia</taxon>
        <taxon>Chitinophagales</taxon>
        <taxon>Chitinophagaceae</taxon>
        <taxon>Puia</taxon>
    </lineage>
</organism>
<protein>
    <submittedName>
        <fullName evidence="1">Uncharacterized protein</fullName>
    </submittedName>
</protein>
<dbReference type="EMBL" id="BMJC01000008">
    <property type="protein sequence ID" value="GGB25319.1"/>
    <property type="molecule type" value="Genomic_DNA"/>
</dbReference>
<reference evidence="1" key="2">
    <citation type="submission" date="2020-09" db="EMBL/GenBank/DDBJ databases">
        <authorList>
            <person name="Sun Q."/>
            <person name="Zhou Y."/>
        </authorList>
    </citation>
    <scope>NUCLEOTIDE SEQUENCE</scope>
    <source>
        <strain evidence="1">CGMCC 1.15448</strain>
    </source>
</reference>
<sequence>MNRYQQREFPLKAGFLPIHTGAFGTGTHTDGANDWPSARPCPGGITNTQIPVSGLPQGLYYLTIDGVTFKLLKN</sequence>
<proteinExistence type="predicted"/>
<dbReference type="AlphaFoldDB" id="A0A8J2XWQ0"/>
<evidence type="ECO:0000313" key="1">
    <source>
        <dbReference type="EMBL" id="GGB25319.1"/>
    </source>
</evidence>
<keyword evidence="2" id="KW-1185">Reference proteome</keyword>
<reference evidence="1" key="1">
    <citation type="journal article" date="2014" name="Int. J. Syst. Evol. Microbiol.">
        <title>Complete genome sequence of Corynebacterium casei LMG S-19264T (=DSM 44701T), isolated from a smear-ripened cheese.</title>
        <authorList>
            <consortium name="US DOE Joint Genome Institute (JGI-PGF)"/>
            <person name="Walter F."/>
            <person name="Albersmeier A."/>
            <person name="Kalinowski J."/>
            <person name="Ruckert C."/>
        </authorList>
    </citation>
    <scope>NUCLEOTIDE SEQUENCE</scope>
    <source>
        <strain evidence="1">CGMCC 1.15448</strain>
    </source>
</reference>
<gene>
    <name evidence="1" type="ORF">GCM10011511_56610</name>
</gene>
<dbReference type="RefSeq" id="WP_188938116.1">
    <property type="nucleotide sequence ID" value="NZ_BMJC01000008.1"/>
</dbReference>
<evidence type="ECO:0000313" key="2">
    <source>
        <dbReference type="Proteomes" id="UP000607559"/>
    </source>
</evidence>
<comment type="caution">
    <text evidence="1">The sequence shown here is derived from an EMBL/GenBank/DDBJ whole genome shotgun (WGS) entry which is preliminary data.</text>
</comment>
<accession>A0A8J2XWQ0</accession>